<evidence type="ECO:0000313" key="2">
    <source>
        <dbReference type="Proteomes" id="UP001303473"/>
    </source>
</evidence>
<sequence>MTSLGLGADMIDFLMSTREKLGETSTLLAAAATEPGAWGNNFWEFSEETARLSQALLSRGSGS</sequence>
<dbReference type="Proteomes" id="UP001303473">
    <property type="component" value="Unassembled WGS sequence"/>
</dbReference>
<protein>
    <submittedName>
        <fullName evidence="1">Uncharacterized protein</fullName>
    </submittedName>
</protein>
<dbReference type="EMBL" id="MU853952">
    <property type="protein sequence ID" value="KAK3934903.1"/>
    <property type="molecule type" value="Genomic_DNA"/>
</dbReference>
<dbReference type="AlphaFoldDB" id="A0AAN6MYM7"/>
<name>A0AAN6MYM7_9PEZI</name>
<evidence type="ECO:0000313" key="1">
    <source>
        <dbReference type="EMBL" id="KAK3934903.1"/>
    </source>
</evidence>
<comment type="caution">
    <text evidence="1">The sequence shown here is derived from an EMBL/GenBank/DDBJ whole genome shotgun (WGS) entry which is preliminary data.</text>
</comment>
<proteinExistence type="predicted"/>
<organism evidence="1 2">
    <name type="scientific">Diplogelasinospora grovesii</name>
    <dbReference type="NCBI Taxonomy" id="303347"/>
    <lineage>
        <taxon>Eukaryota</taxon>
        <taxon>Fungi</taxon>
        <taxon>Dikarya</taxon>
        <taxon>Ascomycota</taxon>
        <taxon>Pezizomycotina</taxon>
        <taxon>Sordariomycetes</taxon>
        <taxon>Sordariomycetidae</taxon>
        <taxon>Sordariales</taxon>
        <taxon>Diplogelasinosporaceae</taxon>
        <taxon>Diplogelasinospora</taxon>
    </lineage>
</organism>
<reference evidence="2" key="1">
    <citation type="journal article" date="2023" name="Mol. Phylogenet. Evol.">
        <title>Genome-scale phylogeny and comparative genomics of the fungal order Sordariales.</title>
        <authorList>
            <person name="Hensen N."/>
            <person name="Bonometti L."/>
            <person name="Westerberg I."/>
            <person name="Brannstrom I.O."/>
            <person name="Guillou S."/>
            <person name="Cros-Aarteil S."/>
            <person name="Calhoun S."/>
            <person name="Haridas S."/>
            <person name="Kuo A."/>
            <person name="Mondo S."/>
            <person name="Pangilinan J."/>
            <person name="Riley R."/>
            <person name="LaButti K."/>
            <person name="Andreopoulos B."/>
            <person name="Lipzen A."/>
            <person name="Chen C."/>
            <person name="Yan M."/>
            <person name="Daum C."/>
            <person name="Ng V."/>
            <person name="Clum A."/>
            <person name="Steindorff A."/>
            <person name="Ohm R.A."/>
            <person name="Martin F."/>
            <person name="Silar P."/>
            <person name="Natvig D.O."/>
            <person name="Lalanne C."/>
            <person name="Gautier V."/>
            <person name="Ament-Velasquez S.L."/>
            <person name="Kruys A."/>
            <person name="Hutchinson M.I."/>
            <person name="Powell A.J."/>
            <person name="Barry K."/>
            <person name="Miller A.N."/>
            <person name="Grigoriev I.V."/>
            <person name="Debuchy R."/>
            <person name="Gladieux P."/>
            <person name="Hiltunen Thoren M."/>
            <person name="Johannesson H."/>
        </authorList>
    </citation>
    <scope>NUCLEOTIDE SEQUENCE [LARGE SCALE GENOMIC DNA]</scope>
    <source>
        <strain evidence="2">CBS 340.73</strain>
    </source>
</reference>
<accession>A0AAN6MYM7</accession>
<keyword evidence="2" id="KW-1185">Reference proteome</keyword>
<gene>
    <name evidence="1" type="ORF">QBC46DRAFT_347150</name>
</gene>